<dbReference type="InterPro" id="IPR036423">
    <property type="entry name" value="SOD-like_Cu/Zn_dom_sf"/>
</dbReference>
<gene>
    <name evidence="2" type="ORF">RIMI_LOCUS10290642</name>
</gene>
<keyword evidence="3" id="KW-1185">Reference proteome</keyword>
<dbReference type="PRINTS" id="PR00068">
    <property type="entry name" value="CUZNDISMTASE"/>
</dbReference>
<protein>
    <recommendedName>
        <fullName evidence="1">Superoxide dismutase copper/zinc binding domain-containing protein</fullName>
    </recommendedName>
</protein>
<evidence type="ECO:0000259" key="1">
    <source>
        <dbReference type="Pfam" id="PF00080"/>
    </source>
</evidence>
<dbReference type="Proteomes" id="UP001176940">
    <property type="component" value="Unassembled WGS sequence"/>
</dbReference>
<name>A0ABN9LKC6_9NEOB</name>
<dbReference type="PANTHER" id="PTHR10003">
    <property type="entry name" value="SUPEROXIDE DISMUTASE CU-ZN -RELATED"/>
    <property type="match status" value="1"/>
</dbReference>
<dbReference type="InterPro" id="IPR001424">
    <property type="entry name" value="SOD_Cu_Zn_dom"/>
</dbReference>
<dbReference type="CDD" id="cd00305">
    <property type="entry name" value="Cu-Zn_Superoxide_Dismutase"/>
    <property type="match status" value="1"/>
</dbReference>
<feature type="domain" description="Superoxide dismutase copper/zinc binding" evidence="1">
    <location>
        <begin position="22"/>
        <end position="153"/>
    </location>
</feature>
<dbReference type="InterPro" id="IPR024134">
    <property type="entry name" value="SOD_Cu/Zn_/chaperone"/>
</dbReference>
<dbReference type="SUPFAM" id="SSF49329">
    <property type="entry name" value="Cu,Zn superoxide dismutase-like"/>
    <property type="match status" value="1"/>
</dbReference>
<evidence type="ECO:0000313" key="2">
    <source>
        <dbReference type="EMBL" id="CAJ0944183.1"/>
    </source>
</evidence>
<evidence type="ECO:0000313" key="3">
    <source>
        <dbReference type="Proteomes" id="UP001176940"/>
    </source>
</evidence>
<comment type="caution">
    <text evidence="2">The sequence shown here is derived from an EMBL/GenBank/DDBJ whole genome shotgun (WGS) entry which is preliminary data.</text>
</comment>
<proteinExistence type="predicted"/>
<dbReference type="Pfam" id="PF00080">
    <property type="entry name" value="Sod_Cu"/>
    <property type="match status" value="1"/>
</dbReference>
<reference evidence="2" key="1">
    <citation type="submission" date="2023-07" db="EMBL/GenBank/DDBJ databases">
        <authorList>
            <person name="Stuckert A."/>
        </authorList>
    </citation>
    <scope>NUCLEOTIDE SEQUENCE</scope>
</reference>
<accession>A0ABN9LKC6</accession>
<dbReference type="EMBL" id="CAUEEQ010022132">
    <property type="protein sequence ID" value="CAJ0944183.1"/>
    <property type="molecule type" value="Genomic_DNA"/>
</dbReference>
<sequence length="197" mass="20888">MGSIKSQNLGAAVAMLEGVGLIQGVVRFLQVSEKTCIIDGVVDGLRPGLHGLHIHEFGDLSMGCESCGGHYNPDGNNHGSPGQADGHVGDLGNVLACDDGRATFRIDNNRVKVWDIIGRSLIVDEGEDDLGRGSHHLSKLTGNSGKGLACGIIARSAGLFENAKKICSCDGITIWEERDRPIAGPERKKDHANYAHL</sequence>
<dbReference type="Gene3D" id="2.60.40.200">
    <property type="entry name" value="Superoxide dismutase, copper/zinc binding domain"/>
    <property type="match status" value="1"/>
</dbReference>
<organism evidence="2 3">
    <name type="scientific">Ranitomeya imitator</name>
    <name type="common">mimic poison frog</name>
    <dbReference type="NCBI Taxonomy" id="111125"/>
    <lineage>
        <taxon>Eukaryota</taxon>
        <taxon>Metazoa</taxon>
        <taxon>Chordata</taxon>
        <taxon>Craniata</taxon>
        <taxon>Vertebrata</taxon>
        <taxon>Euteleostomi</taxon>
        <taxon>Amphibia</taxon>
        <taxon>Batrachia</taxon>
        <taxon>Anura</taxon>
        <taxon>Neobatrachia</taxon>
        <taxon>Hyloidea</taxon>
        <taxon>Dendrobatidae</taxon>
        <taxon>Dendrobatinae</taxon>
        <taxon>Ranitomeya</taxon>
    </lineage>
</organism>